<evidence type="ECO:0000313" key="1">
    <source>
        <dbReference type="EMBL" id="MFC5863908.1"/>
    </source>
</evidence>
<organism evidence="1 2">
    <name type="scientific">Acidicapsa dinghuensis</name>
    <dbReference type="NCBI Taxonomy" id="2218256"/>
    <lineage>
        <taxon>Bacteria</taxon>
        <taxon>Pseudomonadati</taxon>
        <taxon>Acidobacteriota</taxon>
        <taxon>Terriglobia</taxon>
        <taxon>Terriglobales</taxon>
        <taxon>Acidobacteriaceae</taxon>
        <taxon>Acidicapsa</taxon>
    </lineage>
</organism>
<proteinExistence type="predicted"/>
<name>A0ABW1ELS4_9BACT</name>
<protein>
    <submittedName>
        <fullName evidence="1">Uncharacterized protein</fullName>
    </submittedName>
</protein>
<keyword evidence="2" id="KW-1185">Reference proteome</keyword>
<accession>A0ABW1ELS4</accession>
<dbReference type="Proteomes" id="UP001596091">
    <property type="component" value="Unassembled WGS sequence"/>
</dbReference>
<dbReference type="EMBL" id="JBHSPH010000007">
    <property type="protein sequence ID" value="MFC5863908.1"/>
    <property type="molecule type" value="Genomic_DNA"/>
</dbReference>
<sequence>MPASEMLAQQPDAVVTTDQVREITPNDFLRITFVPAGVAVTTLNKPGALRAFATATAFYEPPVALKDFPLYSGLVNDDTKTLVAMRCEPLHPEVTDAVLATWPNVFAAIQRDLGIDPKACDGPVNDDDTRAFCFARGFNNDAGDNVPISLAHSLTYAAKAFEGYSPVGSWLKSKYGIFPAFSGLGFSVKDSYYLDAQHPMSTQQILVKSISPEYVLKNVTLKEAGCRCITVAPYEGRANDAMDPEFVRRTGGDGECKAVSRLENLKPR</sequence>
<gene>
    <name evidence="1" type="ORF">ACFPT7_16485</name>
</gene>
<reference evidence="2" key="1">
    <citation type="journal article" date="2019" name="Int. J. Syst. Evol. Microbiol.">
        <title>The Global Catalogue of Microorganisms (GCM) 10K type strain sequencing project: providing services to taxonomists for standard genome sequencing and annotation.</title>
        <authorList>
            <consortium name="The Broad Institute Genomics Platform"/>
            <consortium name="The Broad Institute Genome Sequencing Center for Infectious Disease"/>
            <person name="Wu L."/>
            <person name="Ma J."/>
        </authorList>
    </citation>
    <scope>NUCLEOTIDE SEQUENCE [LARGE SCALE GENOMIC DNA]</scope>
    <source>
        <strain evidence="2">JCM 4087</strain>
    </source>
</reference>
<evidence type="ECO:0000313" key="2">
    <source>
        <dbReference type="Proteomes" id="UP001596091"/>
    </source>
</evidence>
<dbReference type="RefSeq" id="WP_263342258.1">
    <property type="nucleotide sequence ID" value="NZ_JAGSYH010000010.1"/>
</dbReference>
<comment type="caution">
    <text evidence="1">The sequence shown here is derived from an EMBL/GenBank/DDBJ whole genome shotgun (WGS) entry which is preliminary data.</text>
</comment>